<proteinExistence type="predicted"/>
<dbReference type="OrthoDB" id="9810759at2"/>
<keyword evidence="5" id="KW-0631">Potassium channel</keyword>
<name>A0A0L6U2L8_9FIRM</name>
<reference evidence="15" key="1">
    <citation type="submission" date="2015-07" db="EMBL/GenBank/DDBJ databases">
        <title>Draft genome sequence of Acetobacterium bakii DSM 8293, a potential psychrophilic chemical producer through syngas fermentation.</title>
        <authorList>
            <person name="Song Y."/>
            <person name="Hwang S."/>
            <person name="Cho B.-K."/>
        </authorList>
    </citation>
    <scope>NUCLEOTIDE SEQUENCE [LARGE SCALE GENOMIC DNA]</scope>
    <source>
        <strain evidence="15">DSM 8239</strain>
    </source>
</reference>
<dbReference type="InterPro" id="IPR028325">
    <property type="entry name" value="VG_K_chnl"/>
</dbReference>
<dbReference type="SUPFAM" id="SSF81324">
    <property type="entry name" value="Voltage-gated potassium channels"/>
    <property type="match status" value="1"/>
</dbReference>
<dbReference type="Proteomes" id="UP000036873">
    <property type="component" value="Unassembled WGS sequence"/>
</dbReference>
<keyword evidence="9" id="KW-0406">Ion transport</keyword>
<dbReference type="Gene3D" id="1.10.287.70">
    <property type="match status" value="1"/>
</dbReference>
<protein>
    <submittedName>
        <fullName evidence="14">Ion transporter</fullName>
    </submittedName>
</protein>
<dbReference type="Pfam" id="PF00520">
    <property type="entry name" value="Ion_trans"/>
    <property type="match status" value="1"/>
</dbReference>
<dbReference type="GO" id="GO:0008076">
    <property type="term" value="C:voltage-gated potassium channel complex"/>
    <property type="evidence" value="ECO:0007669"/>
    <property type="project" value="InterPro"/>
</dbReference>
<evidence type="ECO:0000256" key="8">
    <source>
        <dbReference type="ARBA" id="ARBA00022989"/>
    </source>
</evidence>
<evidence type="ECO:0000259" key="13">
    <source>
        <dbReference type="Pfam" id="PF00520"/>
    </source>
</evidence>
<evidence type="ECO:0000256" key="3">
    <source>
        <dbReference type="ARBA" id="ARBA00022538"/>
    </source>
</evidence>
<keyword evidence="2" id="KW-0813">Transport</keyword>
<evidence type="ECO:0000256" key="7">
    <source>
        <dbReference type="ARBA" id="ARBA00022958"/>
    </source>
</evidence>
<evidence type="ECO:0000313" key="15">
    <source>
        <dbReference type="Proteomes" id="UP000036873"/>
    </source>
</evidence>
<dbReference type="STRING" id="52689.AKG39_04840"/>
<keyword evidence="3" id="KW-0633">Potassium transport</keyword>
<keyword evidence="10 12" id="KW-0472">Membrane</keyword>
<evidence type="ECO:0000256" key="9">
    <source>
        <dbReference type="ARBA" id="ARBA00023065"/>
    </source>
</evidence>
<keyword evidence="7" id="KW-0630">Potassium</keyword>
<feature type="transmembrane region" description="Helical" evidence="12">
    <location>
        <begin position="152"/>
        <end position="173"/>
    </location>
</feature>
<dbReference type="EMBL" id="LGYO01000009">
    <property type="protein sequence ID" value="KNZ42758.1"/>
    <property type="molecule type" value="Genomic_DNA"/>
</dbReference>
<keyword evidence="4 12" id="KW-0812">Transmembrane</keyword>
<evidence type="ECO:0000256" key="6">
    <source>
        <dbReference type="ARBA" id="ARBA00022882"/>
    </source>
</evidence>
<keyword evidence="6" id="KW-0851">Voltage-gated channel</keyword>
<evidence type="ECO:0000256" key="12">
    <source>
        <dbReference type="SAM" id="Phobius"/>
    </source>
</evidence>
<feature type="transmembrane region" description="Helical" evidence="12">
    <location>
        <begin position="211"/>
        <end position="232"/>
    </location>
</feature>
<dbReference type="Gene3D" id="1.20.120.350">
    <property type="entry name" value="Voltage-gated potassium channels. Chain C"/>
    <property type="match status" value="1"/>
</dbReference>
<feature type="transmembrane region" description="Helical" evidence="12">
    <location>
        <begin position="87"/>
        <end position="106"/>
    </location>
</feature>
<dbReference type="PRINTS" id="PR00169">
    <property type="entry name" value="KCHANNEL"/>
</dbReference>
<sequence length="272" mass="30504">MRPVNKDWKDKLNRIINGTDTRLGRLFDTILIIAISISCFLIIIDSVETIHASYGAVITLFQSLFLILFTIEYILRLIVTPRKRDYIFSFYGIIDFIAIAPIYLSFFISFESLFPIIRVLRLLRLFSVLKMARYIDESGALLKALRASKAKITVFLFTLLFIIIIVSTLMYIIEGPENGFVSIPESMYWAVVTVSTVGYGDVSPQTGLGKLLASALMLVGYSIIAVPTGIITSEISHITREKNNSNSKKCKVCGNSKHSKESKYCNQCGGKL</sequence>
<comment type="caution">
    <text evidence="14">The sequence shown here is derived from an EMBL/GenBank/DDBJ whole genome shotgun (WGS) entry which is preliminary data.</text>
</comment>
<feature type="transmembrane region" description="Helical" evidence="12">
    <location>
        <begin position="112"/>
        <end position="132"/>
    </location>
</feature>
<keyword evidence="8 12" id="KW-1133">Transmembrane helix</keyword>
<evidence type="ECO:0000256" key="10">
    <source>
        <dbReference type="ARBA" id="ARBA00023136"/>
    </source>
</evidence>
<evidence type="ECO:0000313" key="14">
    <source>
        <dbReference type="EMBL" id="KNZ42758.1"/>
    </source>
</evidence>
<dbReference type="RefSeq" id="WP_050739239.1">
    <property type="nucleotide sequence ID" value="NZ_LGYO01000009.1"/>
</dbReference>
<dbReference type="GO" id="GO:0001508">
    <property type="term" value="P:action potential"/>
    <property type="evidence" value="ECO:0007669"/>
    <property type="project" value="TreeGrafter"/>
</dbReference>
<evidence type="ECO:0000256" key="11">
    <source>
        <dbReference type="ARBA" id="ARBA00023303"/>
    </source>
</evidence>
<dbReference type="InterPro" id="IPR005821">
    <property type="entry name" value="Ion_trans_dom"/>
</dbReference>
<keyword evidence="15" id="KW-1185">Reference proteome</keyword>
<keyword evidence="11" id="KW-0407">Ion channel</keyword>
<dbReference type="InterPro" id="IPR027359">
    <property type="entry name" value="Volt_channel_dom_sf"/>
</dbReference>
<dbReference type="PATRIC" id="fig|52689.4.peg.4078"/>
<dbReference type="AlphaFoldDB" id="A0A0L6U2L8"/>
<dbReference type="GO" id="GO:0005249">
    <property type="term" value="F:voltage-gated potassium channel activity"/>
    <property type="evidence" value="ECO:0007669"/>
    <property type="project" value="InterPro"/>
</dbReference>
<evidence type="ECO:0000256" key="4">
    <source>
        <dbReference type="ARBA" id="ARBA00022692"/>
    </source>
</evidence>
<accession>A0A0L6U2L8</accession>
<organism evidence="14 15">
    <name type="scientific">Acetobacterium bakii</name>
    <dbReference type="NCBI Taxonomy" id="52689"/>
    <lineage>
        <taxon>Bacteria</taxon>
        <taxon>Bacillati</taxon>
        <taxon>Bacillota</taxon>
        <taxon>Clostridia</taxon>
        <taxon>Eubacteriales</taxon>
        <taxon>Eubacteriaceae</taxon>
        <taxon>Acetobacterium</taxon>
    </lineage>
</organism>
<evidence type="ECO:0000256" key="1">
    <source>
        <dbReference type="ARBA" id="ARBA00004141"/>
    </source>
</evidence>
<gene>
    <name evidence="14" type="ORF">AKG39_04840</name>
</gene>
<dbReference type="PANTHER" id="PTHR11537:SF254">
    <property type="entry name" value="POTASSIUM VOLTAGE-GATED CHANNEL PROTEIN SHAB"/>
    <property type="match status" value="1"/>
</dbReference>
<feature type="transmembrane region" description="Helical" evidence="12">
    <location>
        <begin position="50"/>
        <end position="75"/>
    </location>
</feature>
<feature type="transmembrane region" description="Helical" evidence="12">
    <location>
        <begin position="26"/>
        <end position="44"/>
    </location>
</feature>
<feature type="domain" description="Ion transport" evidence="13">
    <location>
        <begin position="25"/>
        <end position="242"/>
    </location>
</feature>
<comment type="subcellular location">
    <subcellularLocation>
        <location evidence="1">Membrane</location>
        <topology evidence="1">Multi-pass membrane protein</topology>
    </subcellularLocation>
</comment>
<dbReference type="PANTHER" id="PTHR11537">
    <property type="entry name" value="VOLTAGE-GATED POTASSIUM CHANNEL"/>
    <property type="match status" value="1"/>
</dbReference>
<evidence type="ECO:0000256" key="2">
    <source>
        <dbReference type="ARBA" id="ARBA00022448"/>
    </source>
</evidence>
<evidence type="ECO:0000256" key="5">
    <source>
        <dbReference type="ARBA" id="ARBA00022826"/>
    </source>
</evidence>